<sequence length="153" mass="17183">MQLTIRIADDRDRQVLIREYIQHYSPDLEEAQKYAALHLMVDRALIAERNGSFAGILTWGVREGVRHGLAQVTGVRTELLFRQKGIGSRLFEAAKRDMEAYFAGRGSALRNVYGIAPESVATAAFWERQGLRKVAEVPDYREDGAVGLVYVGE</sequence>
<reference evidence="2 3" key="1">
    <citation type="submission" date="2022-11" db="EMBL/GenBank/DDBJ databases">
        <title>Study of microbial diversity in lake waters.</title>
        <authorList>
            <person name="Zhang J."/>
        </authorList>
    </citation>
    <scope>NUCLEOTIDE SEQUENCE [LARGE SCALE GENOMIC DNA]</scope>
    <source>
        <strain evidence="2 3">DT12</strain>
    </source>
</reference>
<dbReference type="InterPro" id="IPR000182">
    <property type="entry name" value="GNAT_dom"/>
</dbReference>
<gene>
    <name evidence="2" type="ORF">OS242_20220</name>
</gene>
<evidence type="ECO:0000313" key="3">
    <source>
        <dbReference type="Proteomes" id="UP001208017"/>
    </source>
</evidence>
<proteinExistence type="predicted"/>
<dbReference type="PROSITE" id="PS51186">
    <property type="entry name" value="GNAT"/>
    <property type="match status" value="1"/>
</dbReference>
<organism evidence="2 3">
    <name type="scientific">Tumebacillus lacus</name>
    <dbReference type="NCBI Taxonomy" id="2995335"/>
    <lineage>
        <taxon>Bacteria</taxon>
        <taxon>Bacillati</taxon>
        <taxon>Bacillota</taxon>
        <taxon>Bacilli</taxon>
        <taxon>Bacillales</taxon>
        <taxon>Alicyclobacillaceae</taxon>
        <taxon>Tumebacillus</taxon>
    </lineage>
</organism>
<dbReference type="SUPFAM" id="SSF55729">
    <property type="entry name" value="Acyl-CoA N-acyltransferases (Nat)"/>
    <property type="match status" value="1"/>
</dbReference>
<protein>
    <recommendedName>
        <fullName evidence="1">N-acetyltransferase domain-containing protein</fullName>
    </recommendedName>
</protein>
<feature type="domain" description="N-acetyltransferase" evidence="1">
    <location>
        <begin position="3"/>
        <end position="153"/>
    </location>
</feature>
<evidence type="ECO:0000259" key="1">
    <source>
        <dbReference type="PROSITE" id="PS51186"/>
    </source>
</evidence>
<dbReference type="InterPro" id="IPR016181">
    <property type="entry name" value="Acyl_CoA_acyltransferase"/>
</dbReference>
<comment type="caution">
    <text evidence="2">The sequence shown here is derived from an EMBL/GenBank/DDBJ whole genome shotgun (WGS) entry which is preliminary data.</text>
</comment>
<evidence type="ECO:0000313" key="2">
    <source>
        <dbReference type="EMBL" id="MCX7572238.1"/>
    </source>
</evidence>
<keyword evidence="3" id="KW-1185">Reference proteome</keyword>
<dbReference type="Proteomes" id="UP001208017">
    <property type="component" value="Unassembled WGS sequence"/>
</dbReference>
<dbReference type="RefSeq" id="WP_267153488.1">
    <property type="nucleotide sequence ID" value="NZ_JAPMLT010000017.1"/>
</dbReference>
<name>A0ABT3X5R4_9BACL</name>
<dbReference type="EMBL" id="JAPMLT010000017">
    <property type="protein sequence ID" value="MCX7572238.1"/>
    <property type="molecule type" value="Genomic_DNA"/>
</dbReference>
<dbReference type="Gene3D" id="3.40.630.30">
    <property type="match status" value="1"/>
</dbReference>
<accession>A0ABT3X5R4</accession>
<dbReference type="Pfam" id="PF00583">
    <property type="entry name" value="Acetyltransf_1"/>
    <property type="match status" value="1"/>
</dbReference>